<feature type="region of interest" description="Disordered" evidence="1">
    <location>
        <begin position="1"/>
        <end position="62"/>
    </location>
</feature>
<name>A0A9W9ZQX8_9CNID</name>
<protein>
    <submittedName>
        <fullName evidence="2">Uncharacterized protein</fullName>
    </submittedName>
</protein>
<dbReference type="Proteomes" id="UP001163046">
    <property type="component" value="Unassembled WGS sequence"/>
</dbReference>
<feature type="compositionally biased region" description="Basic and acidic residues" evidence="1">
    <location>
        <begin position="23"/>
        <end position="40"/>
    </location>
</feature>
<accession>A0A9W9ZQX8</accession>
<dbReference type="AlphaFoldDB" id="A0A9W9ZQX8"/>
<evidence type="ECO:0000313" key="3">
    <source>
        <dbReference type="Proteomes" id="UP001163046"/>
    </source>
</evidence>
<evidence type="ECO:0000256" key="1">
    <source>
        <dbReference type="SAM" id="MobiDB-lite"/>
    </source>
</evidence>
<reference evidence="2" key="1">
    <citation type="submission" date="2023-01" db="EMBL/GenBank/DDBJ databases">
        <title>Genome assembly of the deep-sea coral Lophelia pertusa.</title>
        <authorList>
            <person name="Herrera S."/>
            <person name="Cordes E."/>
        </authorList>
    </citation>
    <scope>NUCLEOTIDE SEQUENCE</scope>
    <source>
        <strain evidence="2">USNM1676648</strain>
        <tissue evidence="2">Polyp</tissue>
    </source>
</reference>
<feature type="non-terminal residue" evidence="2">
    <location>
        <position position="1"/>
    </location>
</feature>
<sequence>LNLPRSGGWRKGGRQIIPVRRPRVVEPAKESASKPGEEKGVPVATQTVGTKLGKDTDSPRNDEVTGVAADCVELCVLATSELGAGETGDKDANCRPRKTCCTAAVIMGCRYGSRLTVAGLWNDGRRASR</sequence>
<keyword evidence="3" id="KW-1185">Reference proteome</keyword>
<proteinExistence type="predicted"/>
<feature type="compositionally biased region" description="Basic and acidic residues" evidence="1">
    <location>
        <begin position="52"/>
        <end position="62"/>
    </location>
</feature>
<dbReference type="EMBL" id="MU825877">
    <property type="protein sequence ID" value="KAJ7386313.1"/>
    <property type="molecule type" value="Genomic_DNA"/>
</dbReference>
<organism evidence="2 3">
    <name type="scientific">Desmophyllum pertusum</name>
    <dbReference type="NCBI Taxonomy" id="174260"/>
    <lineage>
        <taxon>Eukaryota</taxon>
        <taxon>Metazoa</taxon>
        <taxon>Cnidaria</taxon>
        <taxon>Anthozoa</taxon>
        <taxon>Hexacorallia</taxon>
        <taxon>Scleractinia</taxon>
        <taxon>Caryophylliina</taxon>
        <taxon>Caryophylliidae</taxon>
        <taxon>Desmophyllum</taxon>
    </lineage>
</organism>
<gene>
    <name evidence="2" type="ORF">OS493_010721</name>
</gene>
<evidence type="ECO:0000313" key="2">
    <source>
        <dbReference type="EMBL" id="KAJ7386313.1"/>
    </source>
</evidence>
<comment type="caution">
    <text evidence="2">The sequence shown here is derived from an EMBL/GenBank/DDBJ whole genome shotgun (WGS) entry which is preliminary data.</text>
</comment>